<keyword evidence="2" id="KW-1185">Reference proteome</keyword>
<dbReference type="Proteomes" id="UP000023152">
    <property type="component" value="Unassembled WGS sequence"/>
</dbReference>
<organism evidence="1 2">
    <name type="scientific">Reticulomyxa filosa</name>
    <dbReference type="NCBI Taxonomy" id="46433"/>
    <lineage>
        <taxon>Eukaryota</taxon>
        <taxon>Sar</taxon>
        <taxon>Rhizaria</taxon>
        <taxon>Retaria</taxon>
        <taxon>Foraminifera</taxon>
        <taxon>Monothalamids</taxon>
        <taxon>Reticulomyxidae</taxon>
        <taxon>Reticulomyxa</taxon>
    </lineage>
</organism>
<reference evidence="1 2" key="1">
    <citation type="journal article" date="2013" name="Curr. Biol.">
        <title>The Genome of the Foraminiferan Reticulomyxa filosa.</title>
        <authorList>
            <person name="Glockner G."/>
            <person name="Hulsmann N."/>
            <person name="Schleicher M."/>
            <person name="Noegel A.A."/>
            <person name="Eichinger L."/>
            <person name="Gallinger C."/>
            <person name="Pawlowski J."/>
            <person name="Sierra R."/>
            <person name="Euteneuer U."/>
            <person name="Pillet L."/>
            <person name="Moustafa A."/>
            <person name="Platzer M."/>
            <person name="Groth M."/>
            <person name="Szafranski K."/>
            <person name="Schliwa M."/>
        </authorList>
    </citation>
    <scope>NUCLEOTIDE SEQUENCE [LARGE SCALE GENOMIC DNA]</scope>
</reference>
<evidence type="ECO:0000313" key="2">
    <source>
        <dbReference type="Proteomes" id="UP000023152"/>
    </source>
</evidence>
<feature type="non-terminal residue" evidence="1">
    <location>
        <position position="1"/>
    </location>
</feature>
<dbReference type="EMBL" id="ASPP01012351">
    <property type="protein sequence ID" value="ETO20689.1"/>
    <property type="molecule type" value="Genomic_DNA"/>
</dbReference>
<gene>
    <name evidence="1" type="ORF">RFI_16526</name>
</gene>
<comment type="caution">
    <text evidence="1">The sequence shown here is derived from an EMBL/GenBank/DDBJ whole genome shotgun (WGS) entry which is preliminary data.</text>
</comment>
<proteinExistence type="predicted"/>
<evidence type="ECO:0000313" key="1">
    <source>
        <dbReference type="EMBL" id="ETO20689.1"/>
    </source>
</evidence>
<protein>
    <submittedName>
        <fullName evidence="1">Uncharacterized protein</fullName>
    </submittedName>
</protein>
<accession>X6N4K2</accession>
<dbReference type="AlphaFoldDB" id="X6N4K2"/>
<name>X6N4K2_RETFI</name>
<sequence>ECERKVKDLIQNANTNTNTSTNTNANTNANTNMEETRVSMPSFPTLTSSVTDHQLLKEYRCLQEECYFNVLYHHKVSSMIATQQFRDLFLKYEWNRILSLPFKNAIAFSPLGKQYLSDQLVNIIALMIAVIPDAHMLQLRRIRSVFIVLFFKKHNIYIFYIFI</sequence>